<dbReference type="AlphaFoldDB" id="A0AAV7KYS8"/>
<dbReference type="EMBL" id="JANPWB010000016">
    <property type="protein sequence ID" value="KAJ1080585.1"/>
    <property type="molecule type" value="Genomic_DNA"/>
</dbReference>
<name>A0AAV7KYS8_PLEWA</name>
<feature type="compositionally biased region" description="Basic and acidic residues" evidence="1">
    <location>
        <begin position="76"/>
        <end position="85"/>
    </location>
</feature>
<reference evidence="2" key="1">
    <citation type="journal article" date="2022" name="bioRxiv">
        <title>Sequencing and chromosome-scale assembly of the giantPleurodeles waltlgenome.</title>
        <authorList>
            <person name="Brown T."/>
            <person name="Elewa A."/>
            <person name="Iarovenko S."/>
            <person name="Subramanian E."/>
            <person name="Araus A.J."/>
            <person name="Petzold A."/>
            <person name="Susuki M."/>
            <person name="Suzuki K.-i.T."/>
            <person name="Hayashi T."/>
            <person name="Toyoda A."/>
            <person name="Oliveira C."/>
            <person name="Osipova E."/>
            <person name="Leigh N.D."/>
            <person name="Simon A."/>
            <person name="Yun M.H."/>
        </authorList>
    </citation>
    <scope>NUCLEOTIDE SEQUENCE</scope>
    <source>
        <strain evidence="2">20211129_DDA</strain>
        <tissue evidence="2">Liver</tissue>
    </source>
</reference>
<sequence length="127" mass="13838">MNNGPSVQWHSCCLKSSKSNNDHVMGWPETRLHTSPTCAATACGVQEHLGAATNEKQDAGSMREGGGLRRSASAVTRDKENSKEQDGDEEGRDSRITDREGDEEVTAGQRNAEIGVWLLPNRGEEEK</sequence>
<feature type="region of interest" description="Disordered" evidence="1">
    <location>
        <begin position="52"/>
        <end position="127"/>
    </location>
</feature>
<evidence type="ECO:0000313" key="3">
    <source>
        <dbReference type="Proteomes" id="UP001066276"/>
    </source>
</evidence>
<protein>
    <submittedName>
        <fullName evidence="2">Uncharacterized protein</fullName>
    </submittedName>
</protein>
<evidence type="ECO:0000256" key="1">
    <source>
        <dbReference type="SAM" id="MobiDB-lite"/>
    </source>
</evidence>
<keyword evidence="3" id="KW-1185">Reference proteome</keyword>
<gene>
    <name evidence="2" type="ORF">NDU88_000780</name>
</gene>
<accession>A0AAV7KYS8</accession>
<comment type="caution">
    <text evidence="2">The sequence shown here is derived from an EMBL/GenBank/DDBJ whole genome shotgun (WGS) entry which is preliminary data.</text>
</comment>
<organism evidence="2 3">
    <name type="scientific">Pleurodeles waltl</name>
    <name type="common">Iberian ribbed newt</name>
    <dbReference type="NCBI Taxonomy" id="8319"/>
    <lineage>
        <taxon>Eukaryota</taxon>
        <taxon>Metazoa</taxon>
        <taxon>Chordata</taxon>
        <taxon>Craniata</taxon>
        <taxon>Vertebrata</taxon>
        <taxon>Euteleostomi</taxon>
        <taxon>Amphibia</taxon>
        <taxon>Batrachia</taxon>
        <taxon>Caudata</taxon>
        <taxon>Salamandroidea</taxon>
        <taxon>Salamandridae</taxon>
        <taxon>Pleurodelinae</taxon>
        <taxon>Pleurodeles</taxon>
    </lineage>
</organism>
<dbReference type="Proteomes" id="UP001066276">
    <property type="component" value="Chromosome 12"/>
</dbReference>
<proteinExistence type="predicted"/>
<evidence type="ECO:0000313" key="2">
    <source>
        <dbReference type="EMBL" id="KAJ1080585.1"/>
    </source>
</evidence>